<reference evidence="4" key="1">
    <citation type="submission" date="2016-11" db="EMBL/GenBank/DDBJ databases">
        <authorList>
            <person name="Varghese N."/>
            <person name="Submissions S."/>
        </authorList>
    </citation>
    <scope>NUCLEOTIDE SEQUENCE [LARGE SCALE GENOMIC DNA]</scope>
    <source>
        <strain evidence="4">DSM 16478</strain>
    </source>
</reference>
<dbReference type="Proteomes" id="UP000184314">
    <property type="component" value="Unassembled WGS sequence"/>
</dbReference>
<dbReference type="Gene3D" id="3.40.50.2000">
    <property type="entry name" value="Glycogen Phosphorylase B"/>
    <property type="match status" value="1"/>
</dbReference>
<dbReference type="GO" id="GO:0009103">
    <property type="term" value="P:lipopolysaccharide biosynthetic process"/>
    <property type="evidence" value="ECO:0007669"/>
    <property type="project" value="TreeGrafter"/>
</dbReference>
<feature type="domain" description="Glycosyl transferase family 1" evidence="2">
    <location>
        <begin position="206"/>
        <end position="364"/>
    </location>
</feature>
<protein>
    <submittedName>
        <fullName evidence="3">Glycosyltransferase involved in cell wall bisynthesis</fullName>
    </submittedName>
</protein>
<dbReference type="PANTHER" id="PTHR46401">
    <property type="entry name" value="GLYCOSYLTRANSFERASE WBBK-RELATED"/>
    <property type="match status" value="1"/>
</dbReference>
<dbReference type="AlphaFoldDB" id="A0A1M6LHY6"/>
<sequence length="389" mass="45022">MRKLIFDIAITGHHSEYIEHLVNYLESQVLINDIYYFVIHPELLERFPRIKDKSRENNKINFVPISKEELRGVVSVKKIKNSLAQFKIMNHYAKILDIDHVISLDFHSIKYGVLLKKPAFTISSILFLQFFRLPKKTLNEKMEYYKRYFIIKWAVANKQIKNVFVLNDDRTVDFMNKEFNTNCFQILPDPIPVLKPLESFNINKYYNISPGRKIFLHIGSLGDRKGTNEVIESTFCLDEDVQRSIAIVLVGKASFLEDEKKYHAKMRLVQNKTEVQIIWDNQFVTREMMKSLFDNCDAVLLPYKNAEFSSGILGHAAASRKTVIATGAGLIQELVNKYNLGILLEKPDADSIAEKISFFLKDKPATSMADDFVAEHNPNKFCKVLLQIK</sequence>
<dbReference type="STRING" id="228958.SAMN04488007_1168"/>
<dbReference type="Pfam" id="PF00534">
    <property type="entry name" value="Glycos_transf_1"/>
    <property type="match status" value="1"/>
</dbReference>
<evidence type="ECO:0000313" key="3">
    <source>
        <dbReference type="EMBL" id="SHJ70801.1"/>
    </source>
</evidence>
<accession>A0A1M6LHY6</accession>
<dbReference type="InterPro" id="IPR001296">
    <property type="entry name" value="Glyco_trans_1"/>
</dbReference>
<proteinExistence type="predicted"/>
<dbReference type="SUPFAM" id="SSF53756">
    <property type="entry name" value="UDP-Glycosyltransferase/glycogen phosphorylase"/>
    <property type="match status" value="1"/>
</dbReference>
<evidence type="ECO:0000256" key="1">
    <source>
        <dbReference type="ARBA" id="ARBA00022679"/>
    </source>
</evidence>
<dbReference type="EMBL" id="FQZX01000001">
    <property type="protein sequence ID" value="SHJ70801.1"/>
    <property type="molecule type" value="Genomic_DNA"/>
</dbReference>
<evidence type="ECO:0000259" key="2">
    <source>
        <dbReference type="Pfam" id="PF00534"/>
    </source>
</evidence>
<dbReference type="PANTHER" id="PTHR46401:SF2">
    <property type="entry name" value="GLYCOSYLTRANSFERASE WBBK-RELATED"/>
    <property type="match status" value="1"/>
</dbReference>
<evidence type="ECO:0000313" key="4">
    <source>
        <dbReference type="Proteomes" id="UP000184314"/>
    </source>
</evidence>
<dbReference type="GO" id="GO:0016757">
    <property type="term" value="F:glycosyltransferase activity"/>
    <property type="evidence" value="ECO:0007669"/>
    <property type="project" value="InterPro"/>
</dbReference>
<name>A0A1M6LHY6_9FLAO</name>
<keyword evidence="4" id="KW-1185">Reference proteome</keyword>
<organism evidence="3 4">
    <name type="scientific">Maribacter aquivivus</name>
    <dbReference type="NCBI Taxonomy" id="228958"/>
    <lineage>
        <taxon>Bacteria</taxon>
        <taxon>Pseudomonadati</taxon>
        <taxon>Bacteroidota</taxon>
        <taxon>Flavobacteriia</taxon>
        <taxon>Flavobacteriales</taxon>
        <taxon>Flavobacteriaceae</taxon>
        <taxon>Maribacter</taxon>
    </lineage>
</organism>
<dbReference type="RefSeq" id="WP_073242069.1">
    <property type="nucleotide sequence ID" value="NZ_FQZX01000001.1"/>
</dbReference>
<dbReference type="OrthoDB" id="919017at2"/>
<gene>
    <name evidence="3" type="ORF">SAMN04488007_1168</name>
</gene>
<keyword evidence="1 3" id="KW-0808">Transferase</keyword>